<gene>
    <name evidence="1" type="ORF">Bpfe_014696</name>
</gene>
<accession>A0AAD8BJL9</accession>
<keyword evidence="2" id="KW-1185">Reference proteome</keyword>
<organism evidence="1 2">
    <name type="scientific">Biomphalaria pfeifferi</name>
    <name type="common">Bloodfluke planorb</name>
    <name type="synonym">Freshwater snail</name>
    <dbReference type="NCBI Taxonomy" id="112525"/>
    <lineage>
        <taxon>Eukaryota</taxon>
        <taxon>Metazoa</taxon>
        <taxon>Spiralia</taxon>
        <taxon>Lophotrochozoa</taxon>
        <taxon>Mollusca</taxon>
        <taxon>Gastropoda</taxon>
        <taxon>Heterobranchia</taxon>
        <taxon>Euthyneura</taxon>
        <taxon>Panpulmonata</taxon>
        <taxon>Hygrophila</taxon>
        <taxon>Lymnaeoidea</taxon>
        <taxon>Planorbidae</taxon>
        <taxon>Biomphalaria</taxon>
    </lineage>
</organism>
<protein>
    <submittedName>
        <fullName evidence="1">Uncharacterized protein</fullName>
    </submittedName>
</protein>
<evidence type="ECO:0000313" key="2">
    <source>
        <dbReference type="Proteomes" id="UP001233172"/>
    </source>
</evidence>
<reference evidence="1" key="1">
    <citation type="journal article" date="2023" name="PLoS Negl. Trop. Dis.">
        <title>A genome sequence for Biomphalaria pfeifferi, the major vector snail for the human-infecting parasite Schistosoma mansoni.</title>
        <authorList>
            <person name="Bu L."/>
            <person name="Lu L."/>
            <person name="Laidemitt M.R."/>
            <person name="Zhang S.M."/>
            <person name="Mutuku M."/>
            <person name="Mkoji G."/>
            <person name="Steinauer M."/>
            <person name="Loker E.S."/>
        </authorList>
    </citation>
    <scope>NUCLEOTIDE SEQUENCE</scope>
    <source>
        <strain evidence="1">KasaAsao</strain>
    </source>
</reference>
<proteinExistence type="predicted"/>
<dbReference type="AlphaFoldDB" id="A0AAD8BJL9"/>
<dbReference type="Proteomes" id="UP001233172">
    <property type="component" value="Unassembled WGS sequence"/>
</dbReference>
<name>A0AAD8BJL9_BIOPF</name>
<evidence type="ECO:0000313" key="1">
    <source>
        <dbReference type="EMBL" id="KAK0055827.1"/>
    </source>
</evidence>
<dbReference type="EMBL" id="JASAOG010000066">
    <property type="protein sequence ID" value="KAK0055827.1"/>
    <property type="molecule type" value="Genomic_DNA"/>
</dbReference>
<reference evidence="1" key="2">
    <citation type="submission" date="2023-04" db="EMBL/GenBank/DDBJ databases">
        <authorList>
            <person name="Bu L."/>
            <person name="Lu L."/>
            <person name="Laidemitt M.R."/>
            <person name="Zhang S.M."/>
            <person name="Mutuku M."/>
            <person name="Mkoji G."/>
            <person name="Steinauer M."/>
            <person name="Loker E.S."/>
        </authorList>
    </citation>
    <scope>NUCLEOTIDE SEQUENCE</scope>
    <source>
        <strain evidence="1">KasaAsao</strain>
        <tissue evidence="1">Whole Snail</tissue>
    </source>
</reference>
<comment type="caution">
    <text evidence="1">The sequence shown here is derived from an EMBL/GenBank/DDBJ whole genome shotgun (WGS) entry which is preliminary data.</text>
</comment>
<sequence>MCSKMTDEYVQSDGTLRKVTKWRPVNKEGSFNDPVRGIIPNNIAYRNRSCFCFPCRNSYGSQCLHDEICGSWKVFKLQKQNVVQSQSNLEDFLDVSPICSNSKAETNSFTNQKYIVNSCVIVKYGEIFNPGVVIEVLDDQRRNNFLKRHRNKNIFVYPEVQDIQLVYADMIVTEVMFIPNGNSLRVEGFDF</sequence>